<protein>
    <submittedName>
        <fullName evidence="4">PPE family protein</fullName>
    </submittedName>
</protein>
<accession>A0A0U1DJM5</accession>
<proteinExistence type="inferred from homology"/>
<dbReference type="SUPFAM" id="SSF140459">
    <property type="entry name" value="PE/PPE dimer-like"/>
    <property type="match status" value="1"/>
</dbReference>
<dbReference type="RefSeq" id="WP_090422438.1">
    <property type="nucleotide sequence ID" value="NZ_CTEC01000002.1"/>
</dbReference>
<dbReference type="GO" id="GO:0052572">
    <property type="term" value="P:response to host immune response"/>
    <property type="evidence" value="ECO:0007669"/>
    <property type="project" value="TreeGrafter"/>
</dbReference>
<organism evidence="4 5">
    <name type="scientific">Mycobacterium europaeum</name>
    <dbReference type="NCBI Taxonomy" id="761804"/>
    <lineage>
        <taxon>Bacteria</taxon>
        <taxon>Bacillati</taxon>
        <taxon>Actinomycetota</taxon>
        <taxon>Actinomycetes</taxon>
        <taxon>Mycobacteriales</taxon>
        <taxon>Mycobacteriaceae</taxon>
        <taxon>Mycobacterium</taxon>
        <taxon>Mycobacterium simiae complex</taxon>
    </lineage>
</organism>
<evidence type="ECO:0000259" key="3">
    <source>
        <dbReference type="Pfam" id="PF12484"/>
    </source>
</evidence>
<dbReference type="EMBL" id="CTEC01000002">
    <property type="protein sequence ID" value="CQD17826.1"/>
    <property type="molecule type" value="Genomic_DNA"/>
</dbReference>
<feature type="domain" description="PPE family C-terminal" evidence="3">
    <location>
        <begin position="301"/>
        <end position="380"/>
    </location>
</feature>
<keyword evidence="5" id="KW-1185">Reference proteome</keyword>
<gene>
    <name evidence="4" type="ORF">BN000_03973</name>
</gene>
<name>A0A0U1DJM5_9MYCO</name>
<evidence type="ECO:0000313" key="4">
    <source>
        <dbReference type="EMBL" id="CQD17826.1"/>
    </source>
</evidence>
<dbReference type="FunFam" id="1.20.1260.20:FF:000001">
    <property type="entry name" value="PPE family protein PPE41"/>
    <property type="match status" value="1"/>
</dbReference>
<dbReference type="InterPro" id="IPR038332">
    <property type="entry name" value="PPE_sf"/>
</dbReference>
<dbReference type="PANTHER" id="PTHR46766">
    <property type="entry name" value="GLUTAMINE-RICH PROTEIN 2"/>
    <property type="match status" value="1"/>
</dbReference>
<dbReference type="PANTHER" id="PTHR46766:SF1">
    <property type="entry name" value="GLUTAMINE-RICH PROTEIN 2"/>
    <property type="match status" value="1"/>
</dbReference>
<dbReference type="InterPro" id="IPR022171">
    <property type="entry name" value="PPE_C"/>
</dbReference>
<evidence type="ECO:0000313" key="5">
    <source>
        <dbReference type="Proteomes" id="UP000199601"/>
    </source>
</evidence>
<dbReference type="Gene3D" id="1.20.1260.20">
    <property type="entry name" value="PPE superfamily"/>
    <property type="match status" value="1"/>
</dbReference>
<evidence type="ECO:0000259" key="2">
    <source>
        <dbReference type="Pfam" id="PF00823"/>
    </source>
</evidence>
<dbReference type="Proteomes" id="UP000199601">
    <property type="component" value="Unassembled WGS sequence"/>
</dbReference>
<reference evidence="5" key="1">
    <citation type="submission" date="2015-03" db="EMBL/GenBank/DDBJ databases">
        <authorList>
            <person name="Urmite Genomes"/>
        </authorList>
    </citation>
    <scope>NUCLEOTIDE SEQUENCE [LARGE SCALE GENOMIC DNA]</scope>
    <source>
        <strain evidence="5">CSUR P1344</strain>
    </source>
</reference>
<dbReference type="Pfam" id="PF00823">
    <property type="entry name" value="PPE"/>
    <property type="match status" value="1"/>
</dbReference>
<sequence length="384" mass="37939">MDFGALPPEVNSARMYAGAGAGPMMAAAAAWNTLSAELSTIAAGYESVISELTGEQWMGPAAASAETAVQPFVTWLNTTAAAAQHAGAQAMASAAAYEAAFAMTVPPPVIEANRAQLAALVASNVLGQNTPAIMATEAQYSAMWAQDAAAMYGYAASSAAAGKLNPLTSPTPTTSPGGIARQAAVVSGAGAATNTQAGLMQTVNTFQNTVAGFAAPSLGADPPAATPLFQIPIVQNTINGAINTAAWWTMNTIPNATLLSHTMNGAPSVMLETAGPYVGPMLAGSVAPGGSAGIAQAPVLAGVGQASTVGRLSVPAGWSATIPALDPAASASAGSGWAVTPEETAPVTAVPAGMPALATAGRGLGFNTPRYGVKPTVMPKTVFA</sequence>
<feature type="domain" description="PPE" evidence="2">
    <location>
        <begin position="2"/>
        <end position="164"/>
    </location>
</feature>
<comment type="similarity">
    <text evidence="1">Belongs to the mycobacterial PPE family.</text>
</comment>
<evidence type="ECO:0000256" key="1">
    <source>
        <dbReference type="ARBA" id="ARBA00010652"/>
    </source>
</evidence>
<dbReference type="AlphaFoldDB" id="A0A0U1DJM5"/>
<dbReference type="InterPro" id="IPR000030">
    <property type="entry name" value="PPE_dom"/>
</dbReference>
<dbReference type="Pfam" id="PF12484">
    <property type="entry name" value="PPE-SVP"/>
    <property type="match status" value="1"/>
</dbReference>